<evidence type="ECO:0000256" key="1">
    <source>
        <dbReference type="ARBA" id="ARBA00022679"/>
    </source>
</evidence>
<evidence type="ECO:0000256" key="3">
    <source>
        <dbReference type="ARBA" id="ARBA00022777"/>
    </source>
</evidence>
<dbReference type="EMBL" id="FN649741">
    <property type="protein sequence ID" value="CBN79027.1"/>
    <property type="molecule type" value="Genomic_DNA"/>
</dbReference>
<keyword evidence="4" id="KW-0067">ATP-binding</keyword>
<dbReference type="InterPro" id="IPR007373">
    <property type="entry name" value="Thiamin_PyroPKinase_B1-bd"/>
</dbReference>
<dbReference type="Gene3D" id="3.40.50.10240">
    <property type="entry name" value="Thiamin pyrophosphokinase, catalytic domain"/>
    <property type="match status" value="1"/>
</dbReference>
<dbReference type="Pfam" id="PF04263">
    <property type="entry name" value="TPK_catalytic"/>
    <property type="match status" value="1"/>
</dbReference>
<dbReference type="NCBIfam" id="TIGR01378">
    <property type="entry name" value="thi_PPkinase"/>
    <property type="match status" value="1"/>
</dbReference>
<dbReference type="InterPro" id="IPR007371">
    <property type="entry name" value="TPK_catalytic"/>
</dbReference>
<dbReference type="AlphaFoldDB" id="D8LGC8"/>
<dbReference type="PANTHER" id="PTHR13622:SF8">
    <property type="entry name" value="THIAMIN PYROPHOSPHOKINASE 1"/>
    <property type="match status" value="1"/>
</dbReference>
<dbReference type="InterPro" id="IPR006282">
    <property type="entry name" value="Thi_PPkinase"/>
</dbReference>
<dbReference type="EMBL" id="FN648180">
    <property type="protein sequence ID" value="CBN79027.1"/>
    <property type="molecule type" value="Genomic_DNA"/>
</dbReference>
<dbReference type="PANTHER" id="PTHR13622">
    <property type="entry name" value="THIAMIN PYROPHOSPHOKINASE"/>
    <property type="match status" value="1"/>
</dbReference>
<dbReference type="SUPFAM" id="SSF63862">
    <property type="entry name" value="Thiamin pyrophosphokinase, substrate-binding domain"/>
    <property type="match status" value="1"/>
</dbReference>
<evidence type="ECO:0000313" key="8">
    <source>
        <dbReference type="Proteomes" id="UP000002630"/>
    </source>
</evidence>
<dbReference type="FunFam" id="2.60.120.320:FF:000001">
    <property type="entry name" value="Thiamine pyrophosphokinase"/>
    <property type="match status" value="1"/>
</dbReference>
<dbReference type="Proteomes" id="UP000002630">
    <property type="component" value="Linkage Group LG16"/>
</dbReference>
<keyword evidence="3" id="KW-0418">Kinase</keyword>
<dbReference type="OMA" id="HHLYMMT"/>
<dbReference type="CDD" id="cd07995">
    <property type="entry name" value="TPK"/>
    <property type="match status" value="1"/>
</dbReference>
<dbReference type="GO" id="GO:0009229">
    <property type="term" value="P:thiamine diphosphate biosynthetic process"/>
    <property type="evidence" value="ECO:0007669"/>
    <property type="project" value="InterPro"/>
</dbReference>
<evidence type="ECO:0000259" key="6">
    <source>
        <dbReference type="SMART" id="SM00983"/>
    </source>
</evidence>
<reference evidence="7 8" key="1">
    <citation type="journal article" date="2010" name="Nature">
        <title>The Ectocarpus genome and the independent evolution of multicellularity in brown algae.</title>
        <authorList>
            <person name="Cock J.M."/>
            <person name="Sterck L."/>
            <person name="Rouze P."/>
            <person name="Scornet D."/>
            <person name="Allen A.E."/>
            <person name="Amoutzias G."/>
            <person name="Anthouard V."/>
            <person name="Artiguenave F."/>
            <person name="Aury J.M."/>
            <person name="Badger J.H."/>
            <person name="Beszteri B."/>
            <person name="Billiau K."/>
            <person name="Bonnet E."/>
            <person name="Bothwell J.H."/>
            <person name="Bowler C."/>
            <person name="Boyen C."/>
            <person name="Brownlee C."/>
            <person name="Carrano C.J."/>
            <person name="Charrier B."/>
            <person name="Cho G.Y."/>
            <person name="Coelho S.M."/>
            <person name="Collen J."/>
            <person name="Corre E."/>
            <person name="Da Silva C."/>
            <person name="Delage L."/>
            <person name="Delaroque N."/>
            <person name="Dittami S.M."/>
            <person name="Doulbeau S."/>
            <person name="Elias M."/>
            <person name="Farnham G."/>
            <person name="Gachon C.M."/>
            <person name="Gschloessl B."/>
            <person name="Heesch S."/>
            <person name="Jabbari K."/>
            <person name="Jubin C."/>
            <person name="Kawai H."/>
            <person name="Kimura K."/>
            <person name="Kloareg B."/>
            <person name="Kupper F.C."/>
            <person name="Lang D."/>
            <person name="Le Bail A."/>
            <person name="Leblanc C."/>
            <person name="Lerouge P."/>
            <person name="Lohr M."/>
            <person name="Lopez P.J."/>
            <person name="Martens C."/>
            <person name="Maumus F."/>
            <person name="Michel G."/>
            <person name="Miranda-Saavedra D."/>
            <person name="Morales J."/>
            <person name="Moreau H."/>
            <person name="Motomura T."/>
            <person name="Nagasato C."/>
            <person name="Napoli C.A."/>
            <person name="Nelson D.R."/>
            <person name="Nyvall-Collen P."/>
            <person name="Peters A.F."/>
            <person name="Pommier C."/>
            <person name="Potin P."/>
            <person name="Poulain J."/>
            <person name="Quesneville H."/>
            <person name="Read B."/>
            <person name="Rensing S.A."/>
            <person name="Ritter A."/>
            <person name="Rousvoal S."/>
            <person name="Samanta M."/>
            <person name="Samson G."/>
            <person name="Schroeder D.C."/>
            <person name="Segurens B."/>
            <person name="Strittmatter M."/>
            <person name="Tonon T."/>
            <person name="Tregear J.W."/>
            <person name="Valentin K."/>
            <person name="von Dassow P."/>
            <person name="Yamagishi T."/>
            <person name="Van de Peer Y."/>
            <person name="Wincker P."/>
        </authorList>
    </citation>
    <scope>NUCLEOTIDE SEQUENCE [LARGE SCALE GENOMIC DNA]</scope>
    <source>
        <strain evidence="8">Ec32 / CCAP1310/4</strain>
    </source>
</reference>
<dbReference type="SMART" id="SM00983">
    <property type="entry name" value="TPK_B1_binding"/>
    <property type="match status" value="1"/>
</dbReference>
<accession>D8LGC8</accession>
<feature type="domain" description="Thiamin pyrophosphokinase thiamin-binding" evidence="6">
    <location>
        <begin position="270"/>
        <end position="337"/>
    </location>
</feature>
<protein>
    <submittedName>
        <fullName evidence="7">Similar to Thiamin pyrophosphokinase 1</fullName>
    </submittedName>
</protein>
<dbReference type="SUPFAM" id="SSF63999">
    <property type="entry name" value="Thiamin pyrophosphokinase, catalytic domain"/>
    <property type="match status" value="1"/>
</dbReference>
<keyword evidence="1" id="KW-0808">Transferase</keyword>
<evidence type="ECO:0000256" key="2">
    <source>
        <dbReference type="ARBA" id="ARBA00022741"/>
    </source>
</evidence>
<dbReference type="eggNOG" id="KOG3153">
    <property type="taxonomic scope" value="Eukaryota"/>
</dbReference>
<sequence length="358" mass="37580">MSSSASCSVAVAAAASGLPVKRHRNTFLLPLQQQHQEQNRLPVAEEEALGLANAAPPQQQRSNNSSNEDSNNDDDQAAAIAAAENDRLDAGPLALVILNTQGEGESEGLLRHLWGRADLRVCADGGANRLHDSFGGGGGGGDVEDRHQDRARFVPDIIVGDLDSLRPEVARFYEGLGSEIKLRDDQDHCDFEKCLVEVESRLSSPPPSAAAGGGGGGSAPCGATVVGLGAFGGRFDHEMQAVSLLHAYTSRFHRLVLMGAGNVAFLLQPGLSHAVQPDSRFEGPTVGLLPVGGPCRAVTTEGLRWNLDGGGLEFGVCVSSSNRVVGDVVRVVTDAPLVWTAEFKAAAWMDAVSFAEND</sequence>
<dbReference type="GO" id="GO:0004788">
    <property type="term" value="F:thiamine diphosphokinase activity"/>
    <property type="evidence" value="ECO:0007669"/>
    <property type="project" value="InterPro"/>
</dbReference>
<evidence type="ECO:0000313" key="7">
    <source>
        <dbReference type="EMBL" id="CBN79027.1"/>
    </source>
</evidence>
<dbReference type="GO" id="GO:0030975">
    <property type="term" value="F:thiamine binding"/>
    <property type="evidence" value="ECO:0007669"/>
    <property type="project" value="InterPro"/>
</dbReference>
<keyword evidence="2" id="KW-0547">Nucleotide-binding</keyword>
<dbReference type="Gene3D" id="2.60.120.320">
    <property type="entry name" value="Thiamin pyrophosphokinase, thiamin-binding domain"/>
    <property type="match status" value="1"/>
</dbReference>
<dbReference type="GO" id="GO:0005524">
    <property type="term" value="F:ATP binding"/>
    <property type="evidence" value="ECO:0007669"/>
    <property type="project" value="UniProtKB-KW"/>
</dbReference>
<dbReference type="Pfam" id="PF04265">
    <property type="entry name" value="TPK_B1_binding"/>
    <property type="match status" value="1"/>
</dbReference>
<dbReference type="InParanoid" id="D8LGC8"/>
<dbReference type="InterPro" id="IPR036371">
    <property type="entry name" value="TPK_B1-bd_sf"/>
</dbReference>
<dbReference type="STRING" id="2880.D8LGC8"/>
<evidence type="ECO:0000256" key="4">
    <source>
        <dbReference type="ARBA" id="ARBA00022840"/>
    </source>
</evidence>
<evidence type="ECO:0000256" key="5">
    <source>
        <dbReference type="SAM" id="MobiDB-lite"/>
    </source>
</evidence>
<gene>
    <name evidence="7" type="ORF">Esi_0165_0059</name>
</gene>
<feature type="region of interest" description="Disordered" evidence="5">
    <location>
        <begin position="53"/>
        <end position="74"/>
    </location>
</feature>
<feature type="compositionally biased region" description="Low complexity" evidence="5">
    <location>
        <begin position="53"/>
        <end position="69"/>
    </location>
</feature>
<dbReference type="GO" id="GO:0006772">
    <property type="term" value="P:thiamine metabolic process"/>
    <property type="evidence" value="ECO:0007669"/>
    <property type="project" value="InterPro"/>
</dbReference>
<keyword evidence="8" id="KW-1185">Reference proteome</keyword>
<organism evidence="7 8">
    <name type="scientific">Ectocarpus siliculosus</name>
    <name type="common">Brown alga</name>
    <name type="synonym">Conferva siliculosa</name>
    <dbReference type="NCBI Taxonomy" id="2880"/>
    <lineage>
        <taxon>Eukaryota</taxon>
        <taxon>Sar</taxon>
        <taxon>Stramenopiles</taxon>
        <taxon>Ochrophyta</taxon>
        <taxon>PX clade</taxon>
        <taxon>Phaeophyceae</taxon>
        <taxon>Ectocarpales</taxon>
        <taxon>Ectocarpaceae</taxon>
        <taxon>Ectocarpus</taxon>
    </lineage>
</organism>
<name>D8LGC8_ECTSI</name>
<dbReference type="GO" id="GO:0016301">
    <property type="term" value="F:kinase activity"/>
    <property type="evidence" value="ECO:0007669"/>
    <property type="project" value="UniProtKB-KW"/>
</dbReference>
<dbReference type="InterPro" id="IPR036759">
    <property type="entry name" value="TPK_catalytic_sf"/>
</dbReference>
<dbReference type="OrthoDB" id="25149at2759"/>
<proteinExistence type="predicted"/>